<organism evidence="1">
    <name type="scientific">bioreactor metagenome</name>
    <dbReference type="NCBI Taxonomy" id="1076179"/>
    <lineage>
        <taxon>unclassified sequences</taxon>
        <taxon>metagenomes</taxon>
        <taxon>ecological metagenomes</taxon>
    </lineage>
</organism>
<protein>
    <submittedName>
        <fullName evidence="1">Uncharacterized protein</fullName>
    </submittedName>
</protein>
<name>A0A645FRB4_9ZZZZ</name>
<sequence length="150" mass="17349">MEQFDLILRQAHMRAVNSLRFAAFIKPYENERNVCARCERDSATLLRGALAPAAAKPRFIADDVEFCLHQRVQRAIELGRDDQRTAGTLITRRLGKITDHGDARMRRKGKQPVFVFHKYGRSARGFPRSFVMFLFQFGFGRLRFALCLKD</sequence>
<comment type="caution">
    <text evidence="1">The sequence shown here is derived from an EMBL/GenBank/DDBJ whole genome shotgun (WGS) entry which is preliminary data.</text>
</comment>
<accession>A0A645FRB4</accession>
<dbReference type="AlphaFoldDB" id="A0A645FRB4"/>
<reference evidence="1" key="1">
    <citation type="submission" date="2019-08" db="EMBL/GenBank/DDBJ databases">
        <authorList>
            <person name="Kucharzyk K."/>
            <person name="Murdoch R.W."/>
            <person name="Higgins S."/>
            <person name="Loffler F."/>
        </authorList>
    </citation>
    <scope>NUCLEOTIDE SEQUENCE</scope>
</reference>
<proteinExistence type="predicted"/>
<gene>
    <name evidence="1" type="ORF">SDC9_164310</name>
</gene>
<evidence type="ECO:0000313" key="1">
    <source>
        <dbReference type="EMBL" id="MPN16961.1"/>
    </source>
</evidence>
<dbReference type="EMBL" id="VSSQ01063980">
    <property type="protein sequence ID" value="MPN16961.1"/>
    <property type="molecule type" value="Genomic_DNA"/>
</dbReference>